<dbReference type="InterPro" id="IPR027385">
    <property type="entry name" value="Beta-barrel_OMP"/>
</dbReference>
<accession>A0A7M1B3J6</accession>
<dbReference type="Gene3D" id="2.40.160.20">
    <property type="match status" value="1"/>
</dbReference>
<dbReference type="Proteomes" id="UP000593719">
    <property type="component" value="Chromosome"/>
</dbReference>
<dbReference type="SUPFAM" id="SSF56925">
    <property type="entry name" value="OMPA-like"/>
    <property type="match status" value="1"/>
</dbReference>
<evidence type="ECO:0000256" key="2">
    <source>
        <dbReference type="SAM" id="SignalP"/>
    </source>
</evidence>
<dbReference type="EMBL" id="CP041235">
    <property type="protein sequence ID" value="QOP44301.1"/>
    <property type="molecule type" value="Genomic_DNA"/>
</dbReference>
<keyword evidence="5" id="KW-1185">Reference proteome</keyword>
<organism evidence="4 5">
    <name type="scientific">Sulfurimonas sediminis</name>
    <dbReference type="NCBI Taxonomy" id="2590020"/>
    <lineage>
        <taxon>Bacteria</taxon>
        <taxon>Pseudomonadati</taxon>
        <taxon>Campylobacterota</taxon>
        <taxon>Epsilonproteobacteria</taxon>
        <taxon>Campylobacterales</taxon>
        <taxon>Sulfurimonadaceae</taxon>
        <taxon>Sulfurimonas</taxon>
    </lineage>
</organism>
<dbReference type="Pfam" id="PF13505">
    <property type="entry name" value="OMP_b-brl"/>
    <property type="match status" value="1"/>
</dbReference>
<dbReference type="AlphaFoldDB" id="A0A7M1B3J6"/>
<feature type="signal peptide" evidence="2">
    <location>
        <begin position="1"/>
        <end position="21"/>
    </location>
</feature>
<keyword evidence="1 2" id="KW-0732">Signal</keyword>
<evidence type="ECO:0000256" key="1">
    <source>
        <dbReference type="ARBA" id="ARBA00022729"/>
    </source>
</evidence>
<sequence>MRKKVKKIILALSLVSCAVMANDTQSLVGIEGGYSSLSYEQNIPYNNDTYTLGSAGVKVGAQNKNYRIFAGARYYNSKNFDYMTTLGVELQYLINVSPTVNCFIGLNAGIINIGFTRNNFSRTISDNYYGGDLGLNFHVAKSIDLELGLRVMDIEAENTQNNITYKFNTLVSGYGSIIYKFQMD</sequence>
<dbReference type="RefSeq" id="WP_193150450.1">
    <property type="nucleotide sequence ID" value="NZ_CP041235.1"/>
</dbReference>
<reference evidence="4 5" key="1">
    <citation type="submission" date="2019-06" db="EMBL/GenBank/DDBJ databases">
        <title>Sulfurimonas gotlandica sp. nov., a chemoautotrophic and psychrotolerant epsilonproteobacterium isolated from a pelagic redoxcline, and an emended description of the genus Sulfurimonas.</title>
        <authorList>
            <person name="Wang S."/>
            <person name="Jiang L."/>
            <person name="Shao Z."/>
        </authorList>
    </citation>
    <scope>NUCLEOTIDE SEQUENCE [LARGE SCALE GENOMIC DNA]</scope>
    <source>
        <strain evidence="4 5">S2-6</strain>
    </source>
</reference>
<evidence type="ECO:0000259" key="3">
    <source>
        <dbReference type="Pfam" id="PF13505"/>
    </source>
</evidence>
<dbReference type="KEGG" id="ssei:FJR45_10245"/>
<proteinExistence type="predicted"/>
<feature type="chain" id="PRO_5032581402" evidence="2">
    <location>
        <begin position="22"/>
        <end position="184"/>
    </location>
</feature>
<dbReference type="InterPro" id="IPR011250">
    <property type="entry name" value="OMP/PagP_B-barrel"/>
</dbReference>
<protein>
    <submittedName>
        <fullName evidence="4">Porin family protein</fullName>
    </submittedName>
</protein>
<name>A0A7M1B3J6_9BACT</name>
<evidence type="ECO:0000313" key="5">
    <source>
        <dbReference type="Proteomes" id="UP000593719"/>
    </source>
</evidence>
<gene>
    <name evidence="4" type="ORF">FJR45_10245</name>
</gene>
<evidence type="ECO:0000313" key="4">
    <source>
        <dbReference type="EMBL" id="QOP44301.1"/>
    </source>
</evidence>
<feature type="domain" description="Outer membrane protein beta-barrel" evidence="3">
    <location>
        <begin position="9"/>
        <end position="172"/>
    </location>
</feature>